<proteinExistence type="predicted"/>
<evidence type="ECO:0000313" key="1">
    <source>
        <dbReference type="EMBL" id="RNA11007.1"/>
    </source>
</evidence>
<organism evidence="1 2">
    <name type="scientific">Brachionus plicatilis</name>
    <name type="common">Marine rotifer</name>
    <name type="synonym">Brachionus muelleri</name>
    <dbReference type="NCBI Taxonomy" id="10195"/>
    <lineage>
        <taxon>Eukaryota</taxon>
        <taxon>Metazoa</taxon>
        <taxon>Spiralia</taxon>
        <taxon>Gnathifera</taxon>
        <taxon>Rotifera</taxon>
        <taxon>Eurotatoria</taxon>
        <taxon>Monogononta</taxon>
        <taxon>Pseudotrocha</taxon>
        <taxon>Ploima</taxon>
        <taxon>Brachionidae</taxon>
        <taxon>Brachionus</taxon>
    </lineage>
</organism>
<name>A0A3M7QHT3_BRAPC</name>
<protein>
    <submittedName>
        <fullName evidence="1">Uncharacterized protein</fullName>
    </submittedName>
</protein>
<evidence type="ECO:0000313" key="2">
    <source>
        <dbReference type="Proteomes" id="UP000276133"/>
    </source>
</evidence>
<dbReference type="EMBL" id="REGN01006072">
    <property type="protein sequence ID" value="RNA11007.1"/>
    <property type="molecule type" value="Genomic_DNA"/>
</dbReference>
<dbReference type="AlphaFoldDB" id="A0A3M7QHT3"/>
<comment type="caution">
    <text evidence="1">The sequence shown here is derived from an EMBL/GenBank/DDBJ whole genome shotgun (WGS) entry which is preliminary data.</text>
</comment>
<gene>
    <name evidence="1" type="ORF">BpHYR1_030879</name>
</gene>
<dbReference type="Proteomes" id="UP000276133">
    <property type="component" value="Unassembled WGS sequence"/>
</dbReference>
<reference evidence="1 2" key="1">
    <citation type="journal article" date="2018" name="Sci. Rep.">
        <title>Genomic signatures of local adaptation to the degree of environmental predictability in rotifers.</title>
        <authorList>
            <person name="Franch-Gras L."/>
            <person name="Hahn C."/>
            <person name="Garcia-Roger E.M."/>
            <person name="Carmona M.J."/>
            <person name="Serra M."/>
            <person name="Gomez A."/>
        </authorList>
    </citation>
    <scope>NUCLEOTIDE SEQUENCE [LARGE SCALE GENOMIC DNA]</scope>
    <source>
        <strain evidence="1">HYR1</strain>
    </source>
</reference>
<keyword evidence="2" id="KW-1185">Reference proteome</keyword>
<sequence>MRTGLELECLMVLGSVFLESLEGLLMTFIDGGLGLAGMGRERAVTGLLRTSLVVSSERELSKLDARPETMLFRLRTKKSSKN</sequence>
<accession>A0A3M7QHT3</accession>